<dbReference type="InterPro" id="IPR000847">
    <property type="entry name" value="LysR_HTH_N"/>
</dbReference>
<dbReference type="RefSeq" id="WP_175503345.1">
    <property type="nucleotide sequence ID" value="NZ_CAURQT010000034.1"/>
</dbReference>
<name>A0A6N1X3V5_9BURK</name>
<evidence type="ECO:0000313" key="7">
    <source>
        <dbReference type="Proteomes" id="UP000509579"/>
    </source>
</evidence>
<dbReference type="Gene3D" id="3.40.190.10">
    <property type="entry name" value="Periplasmic binding protein-like II"/>
    <property type="match status" value="2"/>
</dbReference>
<dbReference type="PROSITE" id="PS50931">
    <property type="entry name" value="HTH_LYSR"/>
    <property type="match status" value="1"/>
</dbReference>
<evidence type="ECO:0000313" key="6">
    <source>
        <dbReference type="EMBL" id="QKV52465.1"/>
    </source>
</evidence>
<protein>
    <submittedName>
        <fullName evidence="6">LysR family transcriptional regulator</fullName>
    </submittedName>
</protein>
<dbReference type="Pfam" id="PF03466">
    <property type="entry name" value="LysR_substrate"/>
    <property type="match status" value="1"/>
</dbReference>
<dbReference type="Gene3D" id="1.10.10.10">
    <property type="entry name" value="Winged helix-like DNA-binding domain superfamily/Winged helix DNA-binding domain"/>
    <property type="match status" value="1"/>
</dbReference>
<dbReference type="InterPro" id="IPR036388">
    <property type="entry name" value="WH-like_DNA-bd_sf"/>
</dbReference>
<dbReference type="InterPro" id="IPR036390">
    <property type="entry name" value="WH_DNA-bd_sf"/>
</dbReference>
<comment type="similarity">
    <text evidence="1">Belongs to the LysR transcriptional regulatory family.</text>
</comment>
<dbReference type="GO" id="GO:0003700">
    <property type="term" value="F:DNA-binding transcription factor activity"/>
    <property type="evidence" value="ECO:0007669"/>
    <property type="project" value="InterPro"/>
</dbReference>
<feature type="domain" description="HTH lysR-type" evidence="5">
    <location>
        <begin position="1"/>
        <end position="58"/>
    </location>
</feature>
<dbReference type="PANTHER" id="PTHR30126">
    <property type="entry name" value="HTH-TYPE TRANSCRIPTIONAL REGULATOR"/>
    <property type="match status" value="1"/>
</dbReference>
<keyword evidence="7" id="KW-1185">Reference proteome</keyword>
<evidence type="ECO:0000256" key="4">
    <source>
        <dbReference type="ARBA" id="ARBA00023163"/>
    </source>
</evidence>
<dbReference type="PRINTS" id="PR00039">
    <property type="entry name" value="HTHLYSR"/>
</dbReference>
<reference evidence="6 7" key="1">
    <citation type="submission" date="2020-06" db="EMBL/GenBank/DDBJ databases">
        <title>Acidovorax antarctica sp. nov., isolated from Corinth ice sheet soil, Antarctic Fields Peninsula.</title>
        <authorList>
            <person name="Xu Q."/>
            <person name="Peng F."/>
        </authorList>
    </citation>
    <scope>NUCLEOTIDE SEQUENCE [LARGE SCALE GENOMIC DNA]</scope>
    <source>
        <strain evidence="6 7">16-35-5</strain>
    </source>
</reference>
<dbReference type="SUPFAM" id="SSF46785">
    <property type="entry name" value="Winged helix' DNA-binding domain"/>
    <property type="match status" value="1"/>
</dbReference>
<evidence type="ECO:0000256" key="1">
    <source>
        <dbReference type="ARBA" id="ARBA00009437"/>
    </source>
</evidence>
<dbReference type="EMBL" id="CP054840">
    <property type="protein sequence ID" value="QKV52465.1"/>
    <property type="molecule type" value="Genomic_DNA"/>
</dbReference>
<dbReference type="KEGG" id="aant:HUK68_05835"/>
<dbReference type="Proteomes" id="UP000509579">
    <property type="component" value="Chromosome"/>
</dbReference>
<evidence type="ECO:0000259" key="5">
    <source>
        <dbReference type="PROSITE" id="PS50931"/>
    </source>
</evidence>
<keyword evidence="3" id="KW-0238">DNA-binding</keyword>
<sequence>MKIAAFHTLHTVIVTGSLAKAAQALNLTPSAVSMQMKQLEDYMGTALFDRSGQTIRAVPLAHEIAGIMEEALARVEALRERPDTRVQGTVRLGIVDTLLPLLLPRTLSALQQRHPLLRVGVDRGKSRALMQRIRSAEVDLALLALPPQEPQTARGLVWQPLLQRDFVLLAPRASTQQTPEALLAAQRLIGYDRSTVTGQLASRYLAEKYGVRTLDMEFDSIPAIVSMVGLGMGVALLQIADPRLLQADEVQVVALPADAPRMQYALLMRQADQDKRNVQALVQVLGDVAREIG</sequence>
<gene>
    <name evidence="6" type="ORF">HUK68_05835</name>
</gene>
<dbReference type="GO" id="GO:0000976">
    <property type="term" value="F:transcription cis-regulatory region binding"/>
    <property type="evidence" value="ECO:0007669"/>
    <property type="project" value="TreeGrafter"/>
</dbReference>
<evidence type="ECO:0000256" key="3">
    <source>
        <dbReference type="ARBA" id="ARBA00023125"/>
    </source>
</evidence>
<proteinExistence type="inferred from homology"/>
<dbReference type="Pfam" id="PF00126">
    <property type="entry name" value="HTH_1"/>
    <property type="match status" value="1"/>
</dbReference>
<evidence type="ECO:0000256" key="2">
    <source>
        <dbReference type="ARBA" id="ARBA00023015"/>
    </source>
</evidence>
<keyword evidence="2" id="KW-0805">Transcription regulation</keyword>
<accession>A0A6N1X3V5</accession>
<dbReference type="PANTHER" id="PTHR30126:SF40">
    <property type="entry name" value="HTH-TYPE TRANSCRIPTIONAL REGULATOR GLTR"/>
    <property type="match status" value="1"/>
</dbReference>
<keyword evidence="4" id="KW-0804">Transcription</keyword>
<dbReference type="SUPFAM" id="SSF53850">
    <property type="entry name" value="Periplasmic binding protein-like II"/>
    <property type="match status" value="1"/>
</dbReference>
<dbReference type="InterPro" id="IPR005119">
    <property type="entry name" value="LysR_subst-bd"/>
</dbReference>
<organism evidence="6 7">
    <name type="scientific">Comamonas antarctica</name>
    <dbReference type="NCBI Taxonomy" id="2743470"/>
    <lineage>
        <taxon>Bacteria</taxon>
        <taxon>Pseudomonadati</taxon>
        <taxon>Pseudomonadota</taxon>
        <taxon>Betaproteobacteria</taxon>
        <taxon>Burkholderiales</taxon>
        <taxon>Comamonadaceae</taxon>
        <taxon>Comamonas</taxon>
    </lineage>
</organism>
<dbReference type="AlphaFoldDB" id="A0A6N1X3V5"/>